<organism evidence="3 4">
    <name type="scientific">Sinanodonta woodiana</name>
    <name type="common">Chinese pond mussel</name>
    <name type="synonym">Anodonta woodiana</name>
    <dbReference type="NCBI Taxonomy" id="1069815"/>
    <lineage>
        <taxon>Eukaryota</taxon>
        <taxon>Metazoa</taxon>
        <taxon>Spiralia</taxon>
        <taxon>Lophotrochozoa</taxon>
        <taxon>Mollusca</taxon>
        <taxon>Bivalvia</taxon>
        <taxon>Autobranchia</taxon>
        <taxon>Heteroconchia</taxon>
        <taxon>Palaeoheterodonta</taxon>
        <taxon>Unionida</taxon>
        <taxon>Unionoidea</taxon>
        <taxon>Unionidae</taxon>
        <taxon>Unioninae</taxon>
        <taxon>Sinanodonta</taxon>
    </lineage>
</organism>
<keyword evidence="4" id="KW-1185">Reference proteome</keyword>
<dbReference type="PANTHER" id="PTHR32046">
    <property type="entry name" value="G DOMAIN-CONTAINING PROTEIN"/>
    <property type="match status" value="1"/>
</dbReference>
<dbReference type="Proteomes" id="UP001634394">
    <property type="component" value="Unassembled WGS sequence"/>
</dbReference>
<dbReference type="SUPFAM" id="SSF52540">
    <property type="entry name" value="P-loop containing nucleoside triphosphate hydrolases"/>
    <property type="match status" value="1"/>
</dbReference>
<evidence type="ECO:0000259" key="2">
    <source>
        <dbReference type="Pfam" id="PF00735"/>
    </source>
</evidence>
<evidence type="ECO:0000313" key="4">
    <source>
        <dbReference type="Proteomes" id="UP001634394"/>
    </source>
</evidence>
<evidence type="ECO:0000256" key="1">
    <source>
        <dbReference type="RuleBase" id="RU004560"/>
    </source>
</evidence>
<dbReference type="InterPro" id="IPR030379">
    <property type="entry name" value="G_SEPTIN_dom"/>
</dbReference>
<dbReference type="EMBL" id="JBJQND010000014">
    <property type="protein sequence ID" value="KAL3855663.1"/>
    <property type="molecule type" value="Genomic_DNA"/>
</dbReference>
<dbReference type="GO" id="GO:0005525">
    <property type="term" value="F:GTP binding"/>
    <property type="evidence" value="ECO:0007669"/>
    <property type="project" value="UniProtKB-KW"/>
</dbReference>
<proteinExistence type="inferred from homology"/>
<evidence type="ECO:0000313" key="3">
    <source>
        <dbReference type="EMBL" id="KAL3855663.1"/>
    </source>
</evidence>
<comment type="caution">
    <text evidence="3">The sequence shown here is derived from an EMBL/GenBank/DDBJ whole genome shotgun (WGS) entry which is preliminary data.</text>
</comment>
<name>A0ABD3V4Q1_SINWO</name>
<sequence>MDLLRSVPRRIRAFKDQLQRNLSEKINGVRSRTGEDISDVTLESDEIPGHINSARELSGPNSQSASGPFSSLFQLLKIGAHNPSDGKPTIKRLQLTVNENSVNLQAKTRKCVFGNRSSASFREKTVMVVGGTGAGKSTMINSVVNHILGIQWEDNVRLTVIDLTQDEMENSRDESNSQTKWITCYIIPEDESKLDYTLNIIDTPGFGDTRGIDGDRELVDHLRMFFNSSGEQGIKVLDAVWFVAKSSDTRLTHSERYVFDSILSIFGKDIGKSIFVLATFADNKNPPVLNTLNKANVPFQNAFAFNNSALFENQEDHEMNACGQHYWKRNTESFRQLFEELGKTERHSIQLSAEVLKIRKQLETTIQGMHMHIHDGLTKMDTIKQETNIVKNHAIQVSANKDFEYEVIEYTVEKIPLKETGTFVTNCTTCNSTCHYPCRIPRTEDKADCSAMYNGKCTVCINKCVWNQHYNSEWRFETNSIKIKKTYDEIKKRYVDETKELKTHQEVLESMIQGYKETERNVSDSIKRARESLNRLKMIALKEDPLSHVDYIDMLIKCEQREKKPRFLERVDMLEVIKQQAQCLANLSDGNPLTGFLDKDS</sequence>
<keyword evidence="1" id="KW-0547">Nucleotide-binding</keyword>
<comment type="similarity">
    <text evidence="1">Belongs to the TRAFAC class TrmE-Era-EngA-EngB-Septin-like GTPase superfamily. Septin GTPase family.</text>
</comment>
<dbReference type="PANTHER" id="PTHR32046:SF14">
    <property type="match status" value="1"/>
</dbReference>
<dbReference type="InterPro" id="IPR027417">
    <property type="entry name" value="P-loop_NTPase"/>
</dbReference>
<keyword evidence="1" id="KW-0342">GTP-binding</keyword>
<accession>A0ABD3V4Q1</accession>
<feature type="domain" description="Septin-type G" evidence="2">
    <location>
        <begin position="125"/>
        <end position="209"/>
    </location>
</feature>
<reference evidence="3 4" key="1">
    <citation type="submission" date="2024-11" db="EMBL/GenBank/DDBJ databases">
        <title>Chromosome-level genome assembly of the freshwater bivalve Anodonta woodiana.</title>
        <authorList>
            <person name="Chen X."/>
        </authorList>
    </citation>
    <scope>NUCLEOTIDE SEQUENCE [LARGE SCALE GENOMIC DNA]</scope>
    <source>
        <strain evidence="3">MN2024</strain>
        <tissue evidence="3">Gills</tissue>
    </source>
</reference>
<dbReference type="Pfam" id="PF00735">
    <property type="entry name" value="Septin"/>
    <property type="match status" value="1"/>
</dbReference>
<protein>
    <recommendedName>
        <fullName evidence="2">Septin-type G domain-containing protein</fullName>
    </recommendedName>
</protein>
<dbReference type="AlphaFoldDB" id="A0ABD3V4Q1"/>
<gene>
    <name evidence="3" type="ORF">ACJMK2_014870</name>
</gene>
<dbReference type="Gene3D" id="3.40.50.300">
    <property type="entry name" value="P-loop containing nucleotide triphosphate hydrolases"/>
    <property type="match status" value="1"/>
</dbReference>